<evidence type="ECO:0000313" key="4">
    <source>
        <dbReference type="Proteomes" id="UP000316196"/>
    </source>
</evidence>
<gene>
    <name evidence="3" type="ORF">FB460_1299</name>
</gene>
<dbReference type="Proteomes" id="UP000316196">
    <property type="component" value="Unassembled WGS sequence"/>
</dbReference>
<feature type="region of interest" description="Disordered" evidence="1">
    <location>
        <begin position="89"/>
        <end position="148"/>
    </location>
</feature>
<dbReference type="EMBL" id="VFOR01000001">
    <property type="protein sequence ID" value="TQL63484.1"/>
    <property type="molecule type" value="Genomic_DNA"/>
</dbReference>
<feature type="region of interest" description="Disordered" evidence="1">
    <location>
        <begin position="1"/>
        <end position="51"/>
    </location>
</feature>
<organism evidence="3 4">
    <name type="scientific">Propioniferax innocua</name>
    <dbReference type="NCBI Taxonomy" id="1753"/>
    <lineage>
        <taxon>Bacteria</taxon>
        <taxon>Bacillati</taxon>
        <taxon>Actinomycetota</taxon>
        <taxon>Actinomycetes</taxon>
        <taxon>Propionibacteriales</taxon>
        <taxon>Propionibacteriaceae</taxon>
        <taxon>Propioniferax</taxon>
    </lineage>
</organism>
<comment type="caution">
    <text evidence="3">The sequence shown here is derived from an EMBL/GenBank/DDBJ whole genome shotgun (WGS) entry which is preliminary data.</text>
</comment>
<proteinExistence type="predicted"/>
<evidence type="ECO:0000313" key="3">
    <source>
        <dbReference type="EMBL" id="TQL63484.1"/>
    </source>
</evidence>
<accession>A0A542ZSZ9</accession>
<dbReference type="AlphaFoldDB" id="A0A542ZSZ9"/>
<reference evidence="3 4" key="1">
    <citation type="submission" date="2019-06" db="EMBL/GenBank/DDBJ databases">
        <title>Sequencing the genomes of 1000 actinobacteria strains.</title>
        <authorList>
            <person name="Klenk H.-P."/>
        </authorList>
    </citation>
    <scope>NUCLEOTIDE SEQUENCE [LARGE SCALE GENOMIC DNA]</scope>
    <source>
        <strain evidence="3 4">DSM 8251</strain>
    </source>
</reference>
<dbReference type="RefSeq" id="WP_142093201.1">
    <property type="nucleotide sequence ID" value="NZ_BAAAMD010000002.1"/>
</dbReference>
<evidence type="ECO:0000256" key="1">
    <source>
        <dbReference type="SAM" id="MobiDB-lite"/>
    </source>
</evidence>
<dbReference type="OrthoDB" id="10011989at2"/>
<feature type="compositionally biased region" description="Low complexity" evidence="1">
    <location>
        <begin position="100"/>
        <end position="120"/>
    </location>
</feature>
<protein>
    <submittedName>
        <fullName evidence="3">Uncharacterized protein</fullName>
    </submittedName>
</protein>
<sequence>MSGFGQQGPAPHPAAQGGEWGAPGGQGPFGPSGGFPPGGSQGGFPPGGPPRRKGPGVGLVIALVAVLVVITIAGLTTIRLRQMSVRAEMTSSPSPAMTGPTATPSVSTTPSASVTSAEPTPQAPESQQVPDADPGEHSLGHGASVDTPEGWELINESTNPGGDIFLEFKHPGTSALSAIQLVDGRPGAAAAATCGTFNRQAMAKVNVENEVRAEPILWDDGIDAVTCGYVHTDASGVTWDVLYSVIQHEGEGYFLLQEAHFPTGGAISEAEQTKIGEQSLEMLKQASNTWGIPFP</sequence>
<keyword evidence="2" id="KW-0812">Transmembrane</keyword>
<keyword evidence="4" id="KW-1185">Reference proteome</keyword>
<feature type="transmembrane region" description="Helical" evidence="2">
    <location>
        <begin position="56"/>
        <end position="78"/>
    </location>
</feature>
<keyword evidence="2" id="KW-1133">Transmembrane helix</keyword>
<evidence type="ECO:0000256" key="2">
    <source>
        <dbReference type="SAM" id="Phobius"/>
    </source>
</evidence>
<keyword evidence="2" id="KW-0472">Membrane</keyword>
<name>A0A542ZSZ9_9ACTN</name>
<feature type="compositionally biased region" description="Gly residues" evidence="1">
    <location>
        <begin position="18"/>
        <end position="45"/>
    </location>
</feature>